<dbReference type="NCBIfam" id="TIGR03026">
    <property type="entry name" value="NDP-sugDHase"/>
    <property type="match status" value="1"/>
</dbReference>
<evidence type="ECO:0000256" key="1">
    <source>
        <dbReference type="ARBA" id="ARBA00023002"/>
    </source>
</evidence>
<dbReference type="PANTHER" id="PTHR43491:SF1">
    <property type="entry name" value="UDP-N-ACETYL-D-MANNOSAMINE DEHYDROGENASE"/>
    <property type="match status" value="1"/>
</dbReference>
<keyword evidence="2" id="KW-0520">NAD</keyword>
<gene>
    <name evidence="5" type="ORF">LF65_05246</name>
</gene>
<dbReference type="OrthoDB" id="9803238at2"/>
<dbReference type="Pfam" id="PF03720">
    <property type="entry name" value="UDPG_MGDP_dh_C"/>
    <property type="match status" value="1"/>
</dbReference>
<reference evidence="6" key="1">
    <citation type="submission" date="2014-12" db="EMBL/GenBank/DDBJ databases">
        <title>Genome sequence of Clostridium beijerinckii strain 59B.</title>
        <authorList>
            <person name="Little G.T."/>
            <person name="Minton N.P."/>
        </authorList>
    </citation>
    <scope>NUCLEOTIDE SEQUENCE [LARGE SCALE GENOMIC DNA]</scope>
    <source>
        <strain evidence="6">59B</strain>
    </source>
</reference>
<dbReference type="SUPFAM" id="SSF48179">
    <property type="entry name" value="6-phosphogluconate dehydrogenase C-terminal domain-like"/>
    <property type="match status" value="1"/>
</dbReference>
<dbReference type="RefSeq" id="WP_041900252.1">
    <property type="nucleotide sequence ID" value="NZ_CP010086.2"/>
</dbReference>
<dbReference type="Gene3D" id="3.40.50.720">
    <property type="entry name" value="NAD(P)-binding Rossmann-like Domain"/>
    <property type="match status" value="2"/>
</dbReference>
<evidence type="ECO:0000256" key="3">
    <source>
        <dbReference type="PIRNR" id="PIRNR000124"/>
    </source>
</evidence>
<dbReference type="InterPro" id="IPR017476">
    <property type="entry name" value="UDP-Glc/GDP-Man"/>
</dbReference>
<dbReference type="PIRSF" id="PIRSF000124">
    <property type="entry name" value="UDPglc_GDPman_dh"/>
    <property type="match status" value="1"/>
</dbReference>
<evidence type="ECO:0000256" key="2">
    <source>
        <dbReference type="ARBA" id="ARBA00023027"/>
    </source>
</evidence>
<dbReference type="AlphaFoldDB" id="A0A0B5QLM5"/>
<dbReference type="InterPro" id="IPR036220">
    <property type="entry name" value="UDP-Glc/GDP-Man_DH_C_sf"/>
</dbReference>
<name>A0A0B5QLM5_CLOBE</name>
<dbReference type="InterPro" id="IPR008927">
    <property type="entry name" value="6-PGluconate_DH-like_C_sf"/>
</dbReference>
<dbReference type="STRING" id="1520.LF65_05246"/>
<dbReference type="InterPro" id="IPR014027">
    <property type="entry name" value="UDP-Glc/GDP-Man_DH_C"/>
</dbReference>
<dbReference type="GO" id="GO:0016616">
    <property type="term" value="F:oxidoreductase activity, acting on the CH-OH group of donors, NAD or NADP as acceptor"/>
    <property type="evidence" value="ECO:0007669"/>
    <property type="project" value="InterPro"/>
</dbReference>
<dbReference type="EMBL" id="CP010086">
    <property type="protein sequence ID" value="AJH01771.1"/>
    <property type="molecule type" value="Genomic_DNA"/>
</dbReference>
<dbReference type="InterPro" id="IPR001732">
    <property type="entry name" value="UDP-Glc/GDP-Man_DH_N"/>
</dbReference>
<dbReference type="SUPFAM" id="SSF51735">
    <property type="entry name" value="NAD(P)-binding Rossmann-fold domains"/>
    <property type="match status" value="1"/>
</dbReference>
<dbReference type="PIRSF" id="PIRSF500136">
    <property type="entry name" value="UDP_ManNAc_DH"/>
    <property type="match status" value="1"/>
</dbReference>
<dbReference type="GO" id="GO:0016628">
    <property type="term" value="F:oxidoreductase activity, acting on the CH-CH group of donors, NAD or NADP as acceptor"/>
    <property type="evidence" value="ECO:0007669"/>
    <property type="project" value="InterPro"/>
</dbReference>
<dbReference type="SUPFAM" id="SSF52413">
    <property type="entry name" value="UDP-glucose/GDP-mannose dehydrogenase C-terminal domain"/>
    <property type="match status" value="1"/>
</dbReference>
<sequence>MLDKDDLIYKINNKTATVGIVGLGYVGLPLAVEFAKNGYKVLGFDIQEKKVNMINNCENYISDVINEELKFVIENRRLKASNEIKFLKDTDVILICVPTPLDKYQQPDISYVKESTESVGKYLHEGMLVILESTTYPGTTEELVLPTLEKMSGLKCEKDFYLAFSPERVDPGNSIYNTANTAKIVGGVGRDSTKIAAALYRKVLNSEIFEVSTPKVAEMEKILENTYRNINIGLINEMAVICNKMNINIWEVIEAAKTKPYGFQAFYPGPGLGGHCIPLDPYYLTWKAREYDYHTRLIETSGEINNFMPQYIVQRSATILNKFNKALNKANILILGIAYKSDIGDYRESPALKIIENFQKQGSEVKFYDPYISSYMYKGEEHYGIKLTQEVLRNADLVIITTAHKKYNYSFIQENSIFIFDTRNATKNVQNKDNIELL</sequence>
<comment type="similarity">
    <text evidence="3">Belongs to the UDP-glucose/GDP-mannose dehydrogenase family.</text>
</comment>
<dbReference type="GO" id="GO:0051287">
    <property type="term" value="F:NAD binding"/>
    <property type="evidence" value="ECO:0007669"/>
    <property type="project" value="InterPro"/>
</dbReference>
<proteinExistence type="inferred from homology"/>
<keyword evidence="1" id="KW-0560">Oxidoreductase</keyword>
<accession>A0A0B5QLM5</accession>
<organism evidence="5 6">
    <name type="scientific">Clostridium beijerinckii</name>
    <name type="common">Clostridium MP</name>
    <dbReference type="NCBI Taxonomy" id="1520"/>
    <lineage>
        <taxon>Bacteria</taxon>
        <taxon>Bacillati</taxon>
        <taxon>Bacillota</taxon>
        <taxon>Clostridia</taxon>
        <taxon>Eubacteriales</taxon>
        <taxon>Clostridiaceae</taxon>
        <taxon>Clostridium</taxon>
    </lineage>
</organism>
<evidence type="ECO:0000313" key="5">
    <source>
        <dbReference type="EMBL" id="AJH01771.1"/>
    </source>
</evidence>
<feature type="domain" description="UDP-glucose/GDP-mannose dehydrogenase C-terminal" evidence="4">
    <location>
        <begin position="333"/>
        <end position="428"/>
    </location>
</feature>
<dbReference type="InterPro" id="IPR036291">
    <property type="entry name" value="NAD(P)-bd_dom_sf"/>
</dbReference>
<dbReference type="Pfam" id="PF03721">
    <property type="entry name" value="UDPG_MGDP_dh_N"/>
    <property type="match status" value="1"/>
</dbReference>
<dbReference type="InterPro" id="IPR028359">
    <property type="entry name" value="UDP_ManNAc/GlcNAc_DH"/>
</dbReference>
<evidence type="ECO:0000259" key="4">
    <source>
        <dbReference type="SMART" id="SM00984"/>
    </source>
</evidence>
<protein>
    <submittedName>
        <fullName evidence="5">UDP-N-acetyl-D-glucosamine dehydrogenase</fullName>
    </submittedName>
</protein>
<dbReference type="Pfam" id="PF00984">
    <property type="entry name" value="UDPG_MGDP_dh"/>
    <property type="match status" value="1"/>
</dbReference>
<dbReference type="SMART" id="SM00984">
    <property type="entry name" value="UDPG_MGDP_dh_C"/>
    <property type="match status" value="1"/>
</dbReference>
<dbReference type="Proteomes" id="UP000031866">
    <property type="component" value="Chromosome"/>
</dbReference>
<dbReference type="PANTHER" id="PTHR43491">
    <property type="entry name" value="UDP-N-ACETYL-D-MANNOSAMINE DEHYDROGENASE"/>
    <property type="match status" value="1"/>
</dbReference>
<dbReference type="KEGG" id="cbei:LF65_05246"/>
<dbReference type="InterPro" id="IPR014026">
    <property type="entry name" value="UDP-Glc/GDP-Man_DH_dimer"/>
</dbReference>
<evidence type="ECO:0000313" key="6">
    <source>
        <dbReference type="Proteomes" id="UP000031866"/>
    </source>
</evidence>
<dbReference type="GO" id="GO:0000271">
    <property type="term" value="P:polysaccharide biosynthetic process"/>
    <property type="evidence" value="ECO:0007669"/>
    <property type="project" value="InterPro"/>
</dbReference>